<dbReference type="STRING" id="15368.A0A0Q3IXJ2"/>
<dbReference type="GO" id="GO:0051707">
    <property type="term" value="P:response to other organism"/>
    <property type="evidence" value="ECO:0007669"/>
    <property type="project" value="UniProtKB-ARBA"/>
</dbReference>
<dbReference type="Proteomes" id="UP000008810">
    <property type="component" value="Chromosome 2"/>
</dbReference>
<evidence type="ECO:0000256" key="7">
    <source>
        <dbReference type="SAM" id="MobiDB-lite"/>
    </source>
</evidence>
<dbReference type="InParanoid" id="A0A0Q3IXJ2"/>
<keyword evidence="8" id="KW-0812">Transmembrane</keyword>
<evidence type="ECO:0000256" key="4">
    <source>
        <dbReference type="ARBA" id="ARBA00023170"/>
    </source>
</evidence>
<reference evidence="12" key="3">
    <citation type="submission" date="2018-08" db="UniProtKB">
        <authorList>
            <consortium name="EnsemblPlants"/>
        </authorList>
    </citation>
    <scope>IDENTIFICATION</scope>
    <source>
        <strain evidence="12">cv. Bd21</strain>
    </source>
</reference>
<keyword evidence="3 9" id="KW-0732">Signal</keyword>
<dbReference type="Pfam" id="PF01453">
    <property type="entry name" value="B_lectin"/>
    <property type="match status" value="1"/>
</dbReference>
<keyword evidence="13" id="KW-1185">Reference proteome</keyword>
<comment type="catalytic activity">
    <reaction evidence="6">
        <text>L-seryl-[protein] + ATP = O-phospho-L-seryl-[protein] + ADP + H(+)</text>
        <dbReference type="Rhea" id="RHEA:17989"/>
        <dbReference type="Rhea" id="RHEA-COMP:9863"/>
        <dbReference type="Rhea" id="RHEA-COMP:11604"/>
        <dbReference type="ChEBI" id="CHEBI:15378"/>
        <dbReference type="ChEBI" id="CHEBI:29999"/>
        <dbReference type="ChEBI" id="CHEBI:30616"/>
        <dbReference type="ChEBI" id="CHEBI:83421"/>
        <dbReference type="ChEBI" id="CHEBI:456216"/>
        <dbReference type="EC" id="2.7.11.1"/>
    </reaction>
</comment>
<protein>
    <recommendedName>
        <fullName evidence="2">non-specific serine/threonine protein kinase</fullName>
        <ecNumber evidence="2">2.7.11.1</ecNumber>
    </recommendedName>
</protein>
<dbReference type="PANTHER" id="PTHR47976">
    <property type="entry name" value="G-TYPE LECTIN S-RECEPTOR-LIKE SERINE/THREONINE-PROTEIN KINASE SD2-5"/>
    <property type="match status" value="1"/>
</dbReference>
<comment type="catalytic activity">
    <reaction evidence="5">
        <text>L-threonyl-[protein] + ATP = O-phospho-L-threonyl-[protein] + ADP + H(+)</text>
        <dbReference type="Rhea" id="RHEA:46608"/>
        <dbReference type="Rhea" id="RHEA-COMP:11060"/>
        <dbReference type="Rhea" id="RHEA-COMP:11605"/>
        <dbReference type="ChEBI" id="CHEBI:15378"/>
        <dbReference type="ChEBI" id="CHEBI:30013"/>
        <dbReference type="ChEBI" id="CHEBI:30616"/>
        <dbReference type="ChEBI" id="CHEBI:61977"/>
        <dbReference type="ChEBI" id="CHEBI:456216"/>
        <dbReference type="EC" id="2.7.11.1"/>
    </reaction>
</comment>
<dbReference type="SUPFAM" id="SSF51110">
    <property type="entry name" value="alpha-D-mannose-specific plant lectins"/>
    <property type="match status" value="1"/>
</dbReference>
<feature type="transmembrane region" description="Helical" evidence="8">
    <location>
        <begin position="440"/>
        <end position="463"/>
    </location>
</feature>
<comment type="subcellular location">
    <subcellularLocation>
        <location evidence="1">Membrane</location>
        <topology evidence="1">Single-pass type I membrane protein</topology>
    </subcellularLocation>
</comment>
<dbReference type="GO" id="GO:0004674">
    <property type="term" value="F:protein serine/threonine kinase activity"/>
    <property type="evidence" value="ECO:0007669"/>
    <property type="project" value="UniProtKB-EC"/>
</dbReference>
<feature type="domain" description="Bulb-type lectin" evidence="10">
    <location>
        <begin position="90"/>
        <end position="163"/>
    </location>
</feature>
<dbReference type="AlphaFoldDB" id="A0A0Q3IXJ2"/>
<evidence type="ECO:0000256" key="6">
    <source>
        <dbReference type="ARBA" id="ARBA00048679"/>
    </source>
</evidence>
<reference evidence="11 12" key="1">
    <citation type="journal article" date="2010" name="Nature">
        <title>Genome sequencing and analysis of the model grass Brachypodium distachyon.</title>
        <authorList>
            <consortium name="International Brachypodium Initiative"/>
        </authorList>
    </citation>
    <scope>NUCLEOTIDE SEQUENCE [LARGE SCALE GENOMIC DNA]</scope>
    <source>
        <strain evidence="11 12">Bd21</strain>
    </source>
</reference>
<accession>A0A0Q3IXJ2</accession>
<evidence type="ECO:0000256" key="2">
    <source>
        <dbReference type="ARBA" id="ARBA00012513"/>
    </source>
</evidence>
<keyword evidence="8" id="KW-1133">Transmembrane helix</keyword>
<proteinExistence type="predicted"/>
<evidence type="ECO:0000259" key="10">
    <source>
        <dbReference type="Pfam" id="PF01453"/>
    </source>
</evidence>
<evidence type="ECO:0000256" key="8">
    <source>
        <dbReference type="SAM" id="Phobius"/>
    </source>
</evidence>
<evidence type="ECO:0000313" key="12">
    <source>
        <dbReference type="EnsemblPlants" id="KQK10379"/>
    </source>
</evidence>
<dbReference type="InterPro" id="IPR036426">
    <property type="entry name" value="Bulb-type_lectin_dom_sf"/>
</dbReference>
<dbReference type="EC" id="2.7.11.1" evidence="2"/>
<dbReference type="EMBL" id="CM000881">
    <property type="protein sequence ID" value="KQK10379.1"/>
    <property type="molecule type" value="Genomic_DNA"/>
</dbReference>
<feature type="compositionally biased region" description="Acidic residues" evidence="7">
    <location>
        <begin position="471"/>
        <end position="482"/>
    </location>
</feature>
<dbReference type="GO" id="GO:0016020">
    <property type="term" value="C:membrane"/>
    <property type="evidence" value="ECO:0007669"/>
    <property type="project" value="UniProtKB-SubCell"/>
</dbReference>
<dbReference type="InterPro" id="IPR051343">
    <property type="entry name" value="G-type_lectin_kinases/EP1-like"/>
</dbReference>
<feature type="region of interest" description="Disordered" evidence="7">
    <location>
        <begin position="471"/>
        <end position="500"/>
    </location>
</feature>
<dbReference type="EnsemblPlants" id="KQK10379">
    <property type="protein sequence ID" value="KQK10379"/>
    <property type="gene ID" value="BRADI_2g53711v3"/>
</dbReference>
<dbReference type="InterPro" id="IPR001480">
    <property type="entry name" value="Bulb-type_lectin_dom"/>
</dbReference>
<name>A0A0Q3IXJ2_BRADI</name>
<evidence type="ECO:0000256" key="5">
    <source>
        <dbReference type="ARBA" id="ARBA00047899"/>
    </source>
</evidence>
<keyword evidence="8" id="KW-0472">Membrane</keyword>
<organism evidence="11">
    <name type="scientific">Brachypodium distachyon</name>
    <name type="common">Purple false brome</name>
    <name type="synonym">Trachynia distachya</name>
    <dbReference type="NCBI Taxonomy" id="15368"/>
    <lineage>
        <taxon>Eukaryota</taxon>
        <taxon>Viridiplantae</taxon>
        <taxon>Streptophyta</taxon>
        <taxon>Embryophyta</taxon>
        <taxon>Tracheophyta</taxon>
        <taxon>Spermatophyta</taxon>
        <taxon>Magnoliopsida</taxon>
        <taxon>Liliopsida</taxon>
        <taxon>Poales</taxon>
        <taxon>Poaceae</taxon>
        <taxon>BOP clade</taxon>
        <taxon>Pooideae</taxon>
        <taxon>Stipodae</taxon>
        <taxon>Brachypodieae</taxon>
        <taxon>Brachypodium</taxon>
    </lineage>
</organism>
<reference evidence="11" key="2">
    <citation type="submission" date="2017-06" db="EMBL/GenBank/DDBJ databases">
        <title>WGS assembly of Brachypodium distachyon.</title>
        <authorList>
            <consortium name="The International Brachypodium Initiative"/>
            <person name="Lucas S."/>
            <person name="Harmon-Smith M."/>
            <person name="Lail K."/>
            <person name="Tice H."/>
            <person name="Grimwood J."/>
            <person name="Bruce D."/>
            <person name="Barry K."/>
            <person name="Shu S."/>
            <person name="Lindquist E."/>
            <person name="Wang M."/>
            <person name="Pitluck S."/>
            <person name="Vogel J.P."/>
            <person name="Garvin D.F."/>
            <person name="Mockler T.C."/>
            <person name="Schmutz J."/>
            <person name="Rokhsar D."/>
            <person name="Bevan M.W."/>
        </authorList>
    </citation>
    <scope>NUCLEOTIDE SEQUENCE</scope>
    <source>
        <strain evidence="11">Bd21</strain>
    </source>
</reference>
<dbReference type="OrthoDB" id="740822at2759"/>
<dbReference type="Gramene" id="KQK10379">
    <property type="protein sequence ID" value="KQK10379"/>
    <property type="gene ID" value="BRADI_2g53711v3"/>
</dbReference>
<keyword evidence="4" id="KW-0675">Receptor</keyword>
<feature type="signal peptide" evidence="9">
    <location>
        <begin position="1"/>
        <end position="25"/>
    </location>
</feature>
<evidence type="ECO:0000256" key="9">
    <source>
        <dbReference type="SAM" id="SignalP"/>
    </source>
</evidence>
<evidence type="ECO:0000313" key="13">
    <source>
        <dbReference type="Proteomes" id="UP000008810"/>
    </source>
</evidence>
<feature type="chain" id="PRO_5033725045" description="non-specific serine/threonine protein kinase" evidence="9">
    <location>
        <begin position="26"/>
        <end position="500"/>
    </location>
</feature>
<evidence type="ECO:0000256" key="3">
    <source>
        <dbReference type="ARBA" id="ARBA00022729"/>
    </source>
</evidence>
<evidence type="ECO:0000313" key="11">
    <source>
        <dbReference type="EMBL" id="KQK10379.1"/>
    </source>
</evidence>
<dbReference type="Gene3D" id="2.90.10.10">
    <property type="entry name" value="Bulb-type lectin domain"/>
    <property type="match status" value="1"/>
</dbReference>
<gene>
    <name evidence="11" type="ORF">BRADI_2g53711v3</name>
</gene>
<evidence type="ECO:0000256" key="1">
    <source>
        <dbReference type="ARBA" id="ARBA00004479"/>
    </source>
</evidence>
<sequence>MSPTRTWFALLPVTILLLLLQTAFSSLDFPRDTRFVVHLPDAYQPGFAQRATVLEAAAGEPQPRFSAALSVQAGIGGGYVCSLVVLLGNVTLELAGDGALRLTDGAGTVGWWSGTAAQGTKALHLDSTTGNLLLLGHNSKMPPAWQSFDRPTAVLLQGQRLHVPSPVALRLTRTSPASYQLEFYAERITAYLAFGDRRYTYWEVAPRNGNETMAFARMDESGLTMLDSSGRPVVRIPPAAEKSAGAGRQAVRFFELGDDGNLGLYSFDQGPGKFRASYKALAFCELPLACGVRRVCASSGRCEDFSLYGVDLPPPLACNTTSPPYDMVEGKGVTTVLKADSPLTNVSVQQCVDQCLQGCSCAAALHVRDGDDAGIVDDTAGGGGIGVCYQYGMTGGAREVIGGSPRSSYWVKIAKPSTDYKKLEEQEEEYGARIAMHNKLLIIFGVVDAVAISLSVGLGVYYVRQRAVDAEGEAAEDDEGVAEPDRDSNRTDTAGAVQGS</sequence>
<dbReference type="PANTHER" id="PTHR47976:SF120">
    <property type="entry name" value="G-TYPE LECTIN S-RECEPTOR-LIKE SERINE_THREONINE-PROTEIN KINASE SD2-5"/>
    <property type="match status" value="1"/>
</dbReference>